<name>A0A4P9YCE9_ROZAC</name>
<evidence type="ECO:0000313" key="1">
    <source>
        <dbReference type="EMBL" id="RKP16271.1"/>
    </source>
</evidence>
<organism evidence="1 2">
    <name type="scientific">Rozella allomycis (strain CSF55)</name>
    <dbReference type="NCBI Taxonomy" id="988480"/>
    <lineage>
        <taxon>Eukaryota</taxon>
        <taxon>Fungi</taxon>
        <taxon>Fungi incertae sedis</taxon>
        <taxon>Cryptomycota</taxon>
        <taxon>Cryptomycota incertae sedis</taxon>
        <taxon>Rozella</taxon>
    </lineage>
</organism>
<proteinExistence type="predicted"/>
<dbReference type="Proteomes" id="UP000281549">
    <property type="component" value="Unassembled WGS sequence"/>
</dbReference>
<dbReference type="EMBL" id="ML006748">
    <property type="protein sequence ID" value="RKP16271.1"/>
    <property type="molecule type" value="Genomic_DNA"/>
</dbReference>
<accession>A0A4P9YCE9</accession>
<gene>
    <name evidence="1" type="ORF">ROZALSC1DRAFT_25469</name>
</gene>
<sequence length="260" mass="29780">MVSTTFSTALFAVFSSLLYYMPFHTLSGFHTTLQTSKHTAVEELNDTNMRLISDQGPYLILVTFNRSDKNEYWKEILISSQECFDGNIKLGIAKAKESLTLMRKLRVLELPSLYLIENGLVQQIPLKHLRGGKNKKCISKLESQLNKHRFDDHHSFSYMYESQEFVQDKKTINPGSLNVIVTTCLALWRLSICSKNIIKINSILLKFLNWTSDDGHVGFKVLENVWHSNISCSAMDLCTRVDLLFLPTNFKWIFPSGSSN</sequence>
<reference evidence="2" key="1">
    <citation type="journal article" date="2018" name="Nat. Microbiol.">
        <title>Leveraging single-cell genomics to expand the fungal tree of life.</title>
        <authorList>
            <person name="Ahrendt S.R."/>
            <person name="Quandt C.A."/>
            <person name="Ciobanu D."/>
            <person name="Clum A."/>
            <person name="Salamov A."/>
            <person name="Andreopoulos B."/>
            <person name="Cheng J.F."/>
            <person name="Woyke T."/>
            <person name="Pelin A."/>
            <person name="Henrissat B."/>
            <person name="Reynolds N.K."/>
            <person name="Benny G.L."/>
            <person name="Smith M.E."/>
            <person name="James T.Y."/>
            <person name="Grigoriev I.V."/>
        </authorList>
    </citation>
    <scope>NUCLEOTIDE SEQUENCE [LARGE SCALE GENOMIC DNA]</scope>
    <source>
        <strain evidence="2">CSF55</strain>
    </source>
</reference>
<dbReference type="AlphaFoldDB" id="A0A4P9YCE9"/>
<evidence type="ECO:0000313" key="2">
    <source>
        <dbReference type="Proteomes" id="UP000281549"/>
    </source>
</evidence>
<protein>
    <submittedName>
        <fullName evidence="1">Uncharacterized protein</fullName>
    </submittedName>
</protein>